<feature type="compositionally biased region" description="Acidic residues" evidence="4">
    <location>
        <begin position="136"/>
        <end position="145"/>
    </location>
</feature>
<dbReference type="GeneID" id="85011911"/>
<dbReference type="PIRSF" id="PIRSF002070">
    <property type="entry name" value="SSB"/>
    <property type="match status" value="1"/>
</dbReference>
<dbReference type="HAMAP" id="MF_00984">
    <property type="entry name" value="SSB"/>
    <property type="match status" value="1"/>
</dbReference>
<keyword evidence="1 2" id="KW-0238">DNA-binding</keyword>
<feature type="compositionally biased region" description="Low complexity" evidence="4">
    <location>
        <begin position="117"/>
        <end position="127"/>
    </location>
</feature>
<feature type="region of interest" description="Disordered" evidence="4">
    <location>
        <begin position="106"/>
        <end position="145"/>
    </location>
</feature>
<comment type="caution">
    <text evidence="2">Lacks conserved residue(s) required for the propagation of feature annotation.</text>
</comment>
<dbReference type="CDD" id="cd04496">
    <property type="entry name" value="SSB_OBF"/>
    <property type="match status" value="1"/>
</dbReference>
<dbReference type="Gene3D" id="2.40.50.140">
    <property type="entry name" value="Nucleic acid-binding proteins"/>
    <property type="match status" value="1"/>
</dbReference>
<protein>
    <recommendedName>
        <fullName evidence="2 3">Single-stranded DNA-binding protein</fullName>
        <shortName evidence="2">SSB</shortName>
    </recommendedName>
</protein>
<name>A0A448L4Z8_9BACT</name>
<evidence type="ECO:0000256" key="2">
    <source>
        <dbReference type="HAMAP-Rule" id="MF_00984"/>
    </source>
</evidence>
<organism evidence="5 6">
    <name type="scientific">Segatella oris</name>
    <dbReference type="NCBI Taxonomy" id="28135"/>
    <lineage>
        <taxon>Bacteria</taxon>
        <taxon>Pseudomonadati</taxon>
        <taxon>Bacteroidota</taxon>
        <taxon>Bacteroidia</taxon>
        <taxon>Bacteroidales</taxon>
        <taxon>Prevotellaceae</taxon>
        <taxon>Segatella</taxon>
    </lineage>
</organism>
<evidence type="ECO:0000313" key="5">
    <source>
        <dbReference type="EMBL" id="VEH15056.1"/>
    </source>
</evidence>
<sequence>MNKVMLIGNVGKEPDVRYYDHDQAVAQFPLATTERGYTLQNGTKVPDHTDWHTIMVWRGLAKIVEKYVHKGDKLYIEGRIRYRTYDDQKGQRRYVTEVLAENIELLTPKSEGNDNVATSQSAQSQTQKTNQCETTVAEEDDALPF</sequence>
<dbReference type="PANTHER" id="PTHR10302">
    <property type="entry name" value="SINGLE-STRANDED DNA-BINDING PROTEIN"/>
    <property type="match status" value="1"/>
</dbReference>
<evidence type="ECO:0000256" key="3">
    <source>
        <dbReference type="PIRNR" id="PIRNR002070"/>
    </source>
</evidence>
<gene>
    <name evidence="5" type="primary">ssb</name>
    <name evidence="5" type="ORF">NCTC13071_01051</name>
</gene>
<dbReference type="NCBIfam" id="TIGR00621">
    <property type="entry name" value="ssb"/>
    <property type="match status" value="1"/>
</dbReference>
<dbReference type="Pfam" id="PF00436">
    <property type="entry name" value="SSB"/>
    <property type="match status" value="1"/>
</dbReference>
<dbReference type="EMBL" id="LR134384">
    <property type="protein sequence ID" value="VEH15056.1"/>
    <property type="molecule type" value="Genomic_DNA"/>
</dbReference>
<evidence type="ECO:0000256" key="4">
    <source>
        <dbReference type="SAM" id="MobiDB-lite"/>
    </source>
</evidence>
<dbReference type="InterPro" id="IPR000424">
    <property type="entry name" value="Primosome_PriB/ssb"/>
</dbReference>
<evidence type="ECO:0000313" key="6">
    <source>
        <dbReference type="Proteomes" id="UP000274578"/>
    </source>
</evidence>
<dbReference type="InterPro" id="IPR012340">
    <property type="entry name" value="NA-bd_OB-fold"/>
</dbReference>
<dbReference type="AlphaFoldDB" id="A0A448L4Z8"/>
<dbReference type="GO" id="GO:0003697">
    <property type="term" value="F:single-stranded DNA binding"/>
    <property type="evidence" value="ECO:0007669"/>
    <property type="project" value="UniProtKB-UniRule"/>
</dbReference>
<dbReference type="PANTHER" id="PTHR10302:SF27">
    <property type="entry name" value="SINGLE-STRANDED DNA-BINDING PROTEIN"/>
    <property type="match status" value="1"/>
</dbReference>
<dbReference type="SUPFAM" id="SSF50249">
    <property type="entry name" value="Nucleic acid-binding proteins"/>
    <property type="match status" value="1"/>
</dbReference>
<reference evidence="5 6" key="1">
    <citation type="submission" date="2018-12" db="EMBL/GenBank/DDBJ databases">
        <authorList>
            <consortium name="Pathogen Informatics"/>
        </authorList>
    </citation>
    <scope>NUCLEOTIDE SEQUENCE [LARGE SCALE GENOMIC DNA]</scope>
    <source>
        <strain evidence="5 6">NCTC13071</strain>
    </source>
</reference>
<dbReference type="PROSITE" id="PS50935">
    <property type="entry name" value="SSB"/>
    <property type="match status" value="1"/>
</dbReference>
<dbReference type="KEGG" id="poc:NCTC13071_01051"/>
<comment type="subunit">
    <text evidence="2">Homotetramer.</text>
</comment>
<dbReference type="Proteomes" id="UP000274578">
    <property type="component" value="Chromosome 1"/>
</dbReference>
<dbReference type="GO" id="GO:0006260">
    <property type="term" value="P:DNA replication"/>
    <property type="evidence" value="ECO:0007669"/>
    <property type="project" value="InterPro"/>
</dbReference>
<dbReference type="InterPro" id="IPR011344">
    <property type="entry name" value="ssDNA-bd"/>
</dbReference>
<dbReference type="GO" id="GO:0009295">
    <property type="term" value="C:nucleoid"/>
    <property type="evidence" value="ECO:0007669"/>
    <property type="project" value="TreeGrafter"/>
</dbReference>
<evidence type="ECO:0000256" key="1">
    <source>
        <dbReference type="ARBA" id="ARBA00023125"/>
    </source>
</evidence>
<accession>A0A448L4Z8</accession>
<dbReference type="RefSeq" id="WP_018920785.1">
    <property type="nucleotide sequence ID" value="NZ_LR134384.1"/>
</dbReference>
<proteinExistence type="inferred from homology"/>